<feature type="domain" description="DUF58" evidence="1">
    <location>
        <begin position="128"/>
        <end position="169"/>
    </location>
</feature>
<evidence type="ECO:0000259" key="1">
    <source>
        <dbReference type="Pfam" id="PF01882"/>
    </source>
</evidence>
<proteinExistence type="predicted"/>
<organism evidence="2 3">
    <name type="scientific">Ruthenibacterium intestinale</name>
    <dbReference type="NCBI Taxonomy" id="3133163"/>
    <lineage>
        <taxon>Bacteria</taxon>
        <taxon>Bacillati</taxon>
        <taxon>Bacillota</taxon>
        <taxon>Clostridia</taxon>
        <taxon>Eubacteriales</taxon>
        <taxon>Oscillospiraceae</taxon>
        <taxon>Ruthenibacterium</taxon>
    </lineage>
</organism>
<accession>A0ABV1GBE2</accession>
<comment type="caution">
    <text evidence="2">The sequence shown here is derived from an EMBL/GenBank/DDBJ whole genome shotgun (WGS) entry which is preliminary data.</text>
</comment>
<dbReference type="InterPro" id="IPR002881">
    <property type="entry name" value="DUF58"/>
</dbReference>
<dbReference type="Pfam" id="PF01882">
    <property type="entry name" value="DUF58"/>
    <property type="match status" value="1"/>
</dbReference>
<dbReference type="PANTHER" id="PTHR34351:SF1">
    <property type="entry name" value="SLR1927 PROTEIN"/>
    <property type="match status" value="1"/>
</dbReference>
<dbReference type="Proteomes" id="UP001477672">
    <property type="component" value="Unassembled WGS sequence"/>
</dbReference>
<protein>
    <submittedName>
        <fullName evidence="2">DUF58 domain-containing protein</fullName>
    </submittedName>
</protein>
<dbReference type="PANTHER" id="PTHR34351">
    <property type="entry name" value="SLR1927 PROTEIN-RELATED"/>
    <property type="match status" value="1"/>
</dbReference>
<gene>
    <name evidence="2" type="ORF">WMO24_01435</name>
</gene>
<sequence>MIGRETFWKTGVTAHGVLPVVKWKIAVVNCSNPGGVKKEARVVRASGKDPVLWAVDTTHCGIFQCTVESVWGCDLLGLFRFRMKRPLPVTLAVLPQPECPKPVPQMPDLALSRSMVPKRDGGSAEDYELREYRPGDPMRMVHWKRSAQTGDLIVREPLEPRSIYASLSFSISPDAEEMDSVLGQLYWLSRRLLRLGVRHLIVWSCAGDGKKYAAQLELGEDLEQLLLLLLHAPADETCAKRAQTFTGQVDWHYEIRPRRKERTE</sequence>
<name>A0ABV1GBE2_9FIRM</name>
<evidence type="ECO:0000313" key="3">
    <source>
        <dbReference type="Proteomes" id="UP001477672"/>
    </source>
</evidence>
<evidence type="ECO:0000313" key="2">
    <source>
        <dbReference type="EMBL" id="MEQ2519105.1"/>
    </source>
</evidence>
<dbReference type="EMBL" id="JBBMFA010000036">
    <property type="protein sequence ID" value="MEQ2519105.1"/>
    <property type="molecule type" value="Genomic_DNA"/>
</dbReference>
<keyword evidence="3" id="KW-1185">Reference proteome</keyword>
<reference evidence="2 3" key="1">
    <citation type="submission" date="2024-03" db="EMBL/GenBank/DDBJ databases">
        <title>Human intestinal bacterial collection.</title>
        <authorList>
            <person name="Pauvert C."/>
            <person name="Hitch T.C.A."/>
            <person name="Clavel T."/>
        </authorList>
    </citation>
    <scope>NUCLEOTIDE SEQUENCE [LARGE SCALE GENOMIC DNA]</scope>
    <source>
        <strain evidence="2 3">CLA-JM-H11</strain>
    </source>
</reference>